<evidence type="ECO:0000256" key="8">
    <source>
        <dbReference type="ARBA" id="ARBA00023015"/>
    </source>
</evidence>
<feature type="binding site" evidence="11">
    <location>
        <position position="158"/>
    </location>
    <ligand>
        <name>S-adenosyl-L-methionine</name>
        <dbReference type="ChEBI" id="CHEBI:59789"/>
    </ligand>
</feature>
<evidence type="ECO:0000313" key="15">
    <source>
        <dbReference type="Proteomes" id="UP000752171"/>
    </source>
</evidence>
<evidence type="ECO:0000256" key="7">
    <source>
        <dbReference type="ARBA" id="ARBA00022946"/>
    </source>
</evidence>
<dbReference type="GO" id="GO:0006391">
    <property type="term" value="P:transcription initiation at mitochondrial promoter"/>
    <property type="evidence" value="ECO:0007669"/>
    <property type="project" value="TreeGrafter"/>
</dbReference>
<evidence type="ECO:0000256" key="5">
    <source>
        <dbReference type="ARBA" id="ARBA00022691"/>
    </source>
</evidence>
<keyword evidence="6 11" id="KW-0694">RNA-binding</keyword>
<keyword evidence="9" id="KW-0496">Mitochondrion</keyword>
<dbReference type="SMART" id="SM00650">
    <property type="entry name" value="rADc"/>
    <property type="match status" value="1"/>
</dbReference>
<dbReference type="Gene3D" id="3.40.50.150">
    <property type="entry name" value="Vaccinia Virus protein VP39"/>
    <property type="match status" value="1"/>
</dbReference>
<feature type="binding site" evidence="11">
    <location>
        <position position="184"/>
    </location>
    <ligand>
        <name>S-adenosyl-L-methionine</name>
        <dbReference type="ChEBI" id="CHEBI:59789"/>
    </ligand>
</feature>
<comment type="caution">
    <text evidence="14">The sequence shown here is derived from an EMBL/GenBank/DDBJ whole genome shotgun (WGS) entry which is preliminary data.</text>
</comment>
<keyword evidence="5 11" id="KW-0949">S-adenosyl-L-methionine</keyword>
<dbReference type="GO" id="GO:0000179">
    <property type="term" value="F:rRNA (adenine-N6,N6-)-dimethyltransferase activity"/>
    <property type="evidence" value="ECO:0007669"/>
    <property type="project" value="UniProtKB-UniRule"/>
</dbReference>
<evidence type="ECO:0000256" key="10">
    <source>
        <dbReference type="ARBA" id="ARBA00023163"/>
    </source>
</evidence>
<comment type="caution">
    <text evidence="11">Lacks conserved residue(s) required for the propagation of feature annotation.</text>
</comment>
<feature type="binding site" evidence="11">
    <location>
        <position position="108"/>
    </location>
    <ligand>
        <name>S-adenosyl-L-methionine</name>
        <dbReference type="ChEBI" id="CHEBI:59789"/>
    </ligand>
</feature>
<evidence type="ECO:0000256" key="12">
    <source>
        <dbReference type="RuleBase" id="RU362106"/>
    </source>
</evidence>
<dbReference type="Proteomes" id="UP000752171">
    <property type="component" value="Unassembled WGS sequence"/>
</dbReference>
<dbReference type="GO" id="GO:0003723">
    <property type="term" value="F:RNA binding"/>
    <property type="evidence" value="ECO:0007669"/>
    <property type="project" value="UniProtKB-UniRule"/>
</dbReference>
<evidence type="ECO:0000256" key="9">
    <source>
        <dbReference type="ARBA" id="ARBA00023128"/>
    </source>
</evidence>
<keyword evidence="4 11" id="KW-0808">Transferase</keyword>
<comment type="similarity">
    <text evidence="11 12">Belongs to the class I-like SAM-binding methyltransferase superfamily. rRNA adenine N(6)-methyltransferase family.</text>
</comment>
<keyword evidence="2 12" id="KW-0698">rRNA processing</keyword>
<name>A0A8T2LGA7_ASTMX</name>
<proteinExistence type="inferred from homology"/>
<evidence type="ECO:0000256" key="3">
    <source>
        <dbReference type="ARBA" id="ARBA00022603"/>
    </source>
</evidence>
<dbReference type="PROSITE" id="PS51689">
    <property type="entry name" value="SAM_RNA_A_N6_MT"/>
    <property type="match status" value="1"/>
</dbReference>
<dbReference type="InterPro" id="IPR020598">
    <property type="entry name" value="rRNA_Ade_methylase_Trfase_N"/>
</dbReference>
<dbReference type="PANTHER" id="PTHR11727:SF13">
    <property type="entry name" value="DIMETHYLADENOSINE TRANSFERASE 2, MITOCHONDRIAL"/>
    <property type="match status" value="1"/>
</dbReference>
<dbReference type="AlphaFoldDB" id="A0A8T2LGA7"/>
<dbReference type="PANTHER" id="PTHR11727">
    <property type="entry name" value="DIMETHYLADENOSINE TRANSFERASE"/>
    <property type="match status" value="1"/>
</dbReference>
<evidence type="ECO:0000256" key="4">
    <source>
        <dbReference type="ARBA" id="ARBA00022679"/>
    </source>
</evidence>
<accession>A0A8T2LGA7</accession>
<evidence type="ECO:0000256" key="11">
    <source>
        <dbReference type="PROSITE-ProRule" id="PRU01026"/>
    </source>
</evidence>
<evidence type="ECO:0000259" key="13">
    <source>
        <dbReference type="SMART" id="SM00650"/>
    </source>
</evidence>
<sequence>MAVSGGWRLLSLAVCGARVPGRSVPVRVFSSSSRVYSSDSFPSAQWRVSGGGAKACSPVGGAQRNLSAVAVALQGQRRPLSRCELLDLGSEEENTRRALTCKRLRRFIIDPNLARLVTDHLSHDLEDTNAVIFEVNPGPGVLTRMLLNCGAQRVVALECDKSFLPDLQVLEGDLDGQLEVLHCDFFKLDPIGQGSMKLPAMYSNKLFSQLGITAVPWTSDVPVKVVGMFSQRNERNMLWKLVYALFERQSIFRYGRVELIMFISEKNYSRITAREGKYRDYRALSVLFQMSCEVQLLHQVPWSSFLTTSKSKNGNVSKSTTVPNDHMCLVRVTPRADLFSSGITQFNSSTLMMMVKQCLIRRAAPLADKLNAWSPGCAAELLLGAGLSEEVMVGDVSPDQYRRLFELMELSDQFSQSWLYTEILENTCKQGYARE</sequence>
<dbReference type="GO" id="GO:0034246">
    <property type="term" value="F:mitochondrial transcription factor activity"/>
    <property type="evidence" value="ECO:0007669"/>
    <property type="project" value="TreeGrafter"/>
</dbReference>
<evidence type="ECO:0000256" key="6">
    <source>
        <dbReference type="ARBA" id="ARBA00022884"/>
    </source>
</evidence>
<comment type="subcellular location">
    <subcellularLocation>
        <location evidence="1">Mitochondrion</location>
    </subcellularLocation>
</comment>
<dbReference type="InterPro" id="IPR001737">
    <property type="entry name" value="KsgA/Erm"/>
</dbReference>
<evidence type="ECO:0000313" key="14">
    <source>
        <dbReference type="EMBL" id="KAG9268982.1"/>
    </source>
</evidence>
<evidence type="ECO:0000256" key="2">
    <source>
        <dbReference type="ARBA" id="ARBA00022552"/>
    </source>
</evidence>
<keyword evidence="7" id="KW-0809">Transit peptide</keyword>
<dbReference type="Pfam" id="PF00398">
    <property type="entry name" value="RrnaAD"/>
    <property type="match status" value="1"/>
</dbReference>
<dbReference type="EMBL" id="JAICCE010000014">
    <property type="protein sequence ID" value="KAG9268982.1"/>
    <property type="molecule type" value="Genomic_DNA"/>
</dbReference>
<reference evidence="14 15" key="1">
    <citation type="submission" date="2021-07" db="EMBL/GenBank/DDBJ databases">
        <authorList>
            <person name="Imarazene B."/>
            <person name="Zahm M."/>
            <person name="Klopp C."/>
            <person name="Cabau C."/>
            <person name="Beille S."/>
            <person name="Jouanno E."/>
            <person name="Castinel A."/>
            <person name="Lluch J."/>
            <person name="Gil L."/>
            <person name="Kuchtly C."/>
            <person name="Lopez Roques C."/>
            <person name="Donnadieu C."/>
            <person name="Parrinello H."/>
            <person name="Journot L."/>
            <person name="Du K."/>
            <person name="Schartl M."/>
            <person name="Retaux S."/>
            <person name="Guiguen Y."/>
        </authorList>
    </citation>
    <scope>NUCLEOTIDE SEQUENCE [LARGE SCALE GENOMIC DNA]</scope>
    <source>
        <strain evidence="14">Pach_M1</strain>
        <tissue evidence="14">Testis</tissue>
    </source>
</reference>
<dbReference type="InterPro" id="IPR029063">
    <property type="entry name" value="SAM-dependent_MTases_sf"/>
</dbReference>
<feature type="domain" description="Ribosomal RNA adenine methylase transferase N-terminal" evidence="13">
    <location>
        <begin position="117"/>
        <end position="310"/>
    </location>
</feature>
<dbReference type="CDD" id="cd02440">
    <property type="entry name" value="AdoMet_MTases"/>
    <property type="match status" value="1"/>
</dbReference>
<dbReference type="SUPFAM" id="SSF53335">
    <property type="entry name" value="S-adenosyl-L-methionine-dependent methyltransferases"/>
    <property type="match status" value="1"/>
</dbReference>
<keyword evidence="8" id="KW-0805">Transcription regulation</keyword>
<gene>
    <name evidence="14" type="primary">TFB2M</name>
    <name evidence="14" type="ORF">AMEX_G18023</name>
</gene>
<dbReference type="EC" id="2.1.1.-" evidence="12"/>
<dbReference type="GO" id="GO:0005759">
    <property type="term" value="C:mitochondrial matrix"/>
    <property type="evidence" value="ECO:0007669"/>
    <property type="project" value="TreeGrafter"/>
</dbReference>
<protein>
    <recommendedName>
        <fullName evidence="12">rRNA adenine N(6)-methyltransferase</fullName>
        <ecNumber evidence="12">2.1.1.-</ecNumber>
    </recommendedName>
</protein>
<organism evidence="14 15">
    <name type="scientific">Astyanax mexicanus</name>
    <name type="common">Blind cave fish</name>
    <name type="synonym">Astyanax fasciatus mexicanus</name>
    <dbReference type="NCBI Taxonomy" id="7994"/>
    <lineage>
        <taxon>Eukaryota</taxon>
        <taxon>Metazoa</taxon>
        <taxon>Chordata</taxon>
        <taxon>Craniata</taxon>
        <taxon>Vertebrata</taxon>
        <taxon>Euteleostomi</taxon>
        <taxon>Actinopterygii</taxon>
        <taxon>Neopterygii</taxon>
        <taxon>Teleostei</taxon>
        <taxon>Ostariophysi</taxon>
        <taxon>Characiformes</taxon>
        <taxon>Characoidei</taxon>
        <taxon>Acestrorhamphidae</taxon>
        <taxon>Acestrorhamphinae</taxon>
        <taxon>Astyanax</taxon>
    </lineage>
</organism>
<keyword evidence="3 11" id="KW-0489">Methyltransferase</keyword>
<keyword evidence="10" id="KW-0804">Transcription</keyword>
<evidence type="ECO:0000256" key="1">
    <source>
        <dbReference type="ARBA" id="ARBA00004173"/>
    </source>
</evidence>